<feature type="domain" description="Winged helix-turn helix" evidence="1">
    <location>
        <begin position="2"/>
        <end position="31"/>
    </location>
</feature>
<organism evidence="2 3">
    <name type="scientific">Streptomyces guryensis</name>
    <dbReference type="NCBI Taxonomy" id="2886947"/>
    <lineage>
        <taxon>Bacteria</taxon>
        <taxon>Bacillati</taxon>
        <taxon>Actinomycetota</taxon>
        <taxon>Actinomycetes</taxon>
        <taxon>Kitasatosporales</taxon>
        <taxon>Streptomycetaceae</taxon>
        <taxon>Streptomyces</taxon>
    </lineage>
</organism>
<keyword evidence="3" id="KW-1185">Reference proteome</keyword>
<reference evidence="2" key="1">
    <citation type="submission" date="2021-12" db="EMBL/GenBank/DDBJ databases">
        <authorList>
            <person name="Lee J.-H."/>
            <person name="Kim S.-B."/>
        </authorList>
    </citation>
    <scope>NUCLEOTIDE SEQUENCE</scope>
    <source>
        <strain evidence="2">NR30</strain>
    </source>
</reference>
<gene>
    <name evidence="2" type="ORF">LJ657_44060</name>
</gene>
<dbReference type="EMBL" id="JAJSBI010000040">
    <property type="protein sequence ID" value="MCD9880414.1"/>
    <property type="molecule type" value="Genomic_DNA"/>
</dbReference>
<dbReference type="Proteomes" id="UP001108029">
    <property type="component" value="Unassembled WGS sequence"/>
</dbReference>
<accession>A0A9Q3VZF1</accession>
<dbReference type="Pfam" id="PF13592">
    <property type="entry name" value="HTH_33"/>
    <property type="match status" value="1"/>
</dbReference>
<sequence length="44" mass="4951">MIGRRFHKSYTLQGVRKLLIRHGFSCQVPATASSSRSMVRRAGC</sequence>
<comment type="caution">
    <text evidence="2">The sequence shown here is derived from an EMBL/GenBank/DDBJ whole genome shotgun (WGS) entry which is preliminary data.</text>
</comment>
<evidence type="ECO:0000313" key="3">
    <source>
        <dbReference type="Proteomes" id="UP001108029"/>
    </source>
</evidence>
<name>A0A9Q3VZF1_9ACTN</name>
<proteinExistence type="predicted"/>
<dbReference type="InterPro" id="IPR025959">
    <property type="entry name" value="Winged_HTH_dom"/>
</dbReference>
<protein>
    <submittedName>
        <fullName evidence="2">Winged helix-turn-helix domain-containing protein</fullName>
    </submittedName>
</protein>
<evidence type="ECO:0000259" key="1">
    <source>
        <dbReference type="Pfam" id="PF13592"/>
    </source>
</evidence>
<evidence type="ECO:0000313" key="2">
    <source>
        <dbReference type="EMBL" id="MCD9880414.1"/>
    </source>
</evidence>
<dbReference type="AlphaFoldDB" id="A0A9Q3VZF1"/>